<gene>
    <name evidence="2" type="ORF">GCM10009737_32140</name>
</gene>
<feature type="transmembrane region" description="Helical" evidence="1">
    <location>
        <begin position="110"/>
        <end position="127"/>
    </location>
</feature>
<dbReference type="SUPFAM" id="SSF103473">
    <property type="entry name" value="MFS general substrate transporter"/>
    <property type="match status" value="1"/>
</dbReference>
<keyword evidence="1" id="KW-0472">Membrane</keyword>
<feature type="transmembrane region" description="Helical" evidence="1">
    <location>
        <begin position="36"/>
        <end position="60"/>
    </location>
</feature>
<feature type="transmembrane region" description="Helical" evidence="1">
    <location>
        <begin position="7"/>
        <end position="24"/>
    </location>
</feature>
<evidence type="ECO:0000313" key="2">
    <source>
        <dbReference type="EMBL" id="GAA1927867.1"/>
    </source>
</evidence>
<comment type="caution">
    <text evidence="2">The sequence shown here is derived from an EMBL/GenBank/DDBJ whole genome shotgun (WGS) entry which is preliminary data.</text>
</comment>
<keyword evidence="1" id="KW-1133">Transmembrane helix</keyword>
<feature type="transmembrane region" description="Helical" evidence="1">
    <location>
        <begin position="72"/>
        <end position="90"/>
    </location>
</feature>
<reference evidence="3" key="1">
    <citation type="journal article" date="2019" name="Int. J. Syst. Evol. Microbiol.">
        <title>The Global Catalogue of Microorganisms (GCM) 10K type strain sequencing project: providing services to taxonomists for standard genome sequencing and annotation.</title>
        <authorList>
            <consortium name="The Broad Institute Genomics Platform"/>
            <consortium name="The Broad Institute Genome Sequencing Center for Infectious Disease"/>
            <person name="Wu L."/>
            <person name="Ma J."/>
        </authorList>
    </citation>
    <scope>NUCLEOTIDE SEQUENCE [LARGE SCALE GENOMIC DNA]</scope>
    <source>
        <strain evidence="3">JCM 14046</strain>
    </source>
</reference>
<dbReference type="InterPro" id="IPR036259">
    <property type="entry name" value="MFS_trans_sf"/>
</dbReference>
<dbReference type="RefSeq" id="WP_344008637.1">
    <property type="nucleotide sequence ID" value="NZ_BAAAMY010000009.1"/>
</dbReference>
<evidence type="ECO:0000313" key="3">
    <source>
        <dbReference type="Proteomes" id="UP001501612"/>
    </source>
</evidence>
<keyword evidence="1" id="KW-0812">Transmembrane</keyword>
<sequence length="137" mass="14386">MTATRGGLVVVGVLVTLYGAYLALWDRLDQLVGTLVWVAGGVVLHDFVLVPLVLLAVALVGRLLPPRWRAPAAAGLVVLGTVSVVAVPFVGRFGALPDNPTLLDRDYTTGYLVLAGLVVLAVVAGGLRRRGRDTPHD</sequence>
<evidence type="ECO:0000256" key="1">
    <source>
        <dbReference type="SAM" id="Phobius"/>
    </source>
</evidence>
<name>A0ABP5B1A2_9ACTN</name>
<dbReference type="Proteomes" id="UP001501612">
    <property type="component" value="Unassembled WGS sequence"/>
</dbReference>
<dbReference type="EMBL" id="BAAAMY010000009">
    <property type="protein sequence ID" value="GAA1927867.1"/>
    <property type="molecule type" value="Genomic_DNA"/>
</dbReference>
<organism evidence="2 3">
    <name type="scientific">Nocardioides lentus</name>
    <dbReference type="NCBI Taxonomy" id="338077"/>
    <lineage>
        <taxon>Bacteria</taxon>
        <taxon>Bacillati</taxon>
        <taxon>Actinomycetota</taxon>
        <taxon>Actinomycetes</taxon>
        <taxon>Propionibacteriales</taxon>
        <taxon>Nocardioidaceae</taxon>
        <taxon>Nocardioides</taxon>
    </lineage>
</organism>
<proteinExistence type="predicted"/>
<accession>A0ABP5B1A2</accession>
<protein>
    <submittedName>
        <fullName evidence="2">Uncharacterized protein</fullName>
    </submittedName>
</protein>
<keyword evidence="3" id="KW-1185">Reference proteome</keyword>